<keyword evidence="4" id="KW-1185">Reference proteome</keyword>
<dbReference type="EMBL" id="JASCIS010000039">
    <property type="protein sequence ID" value="MDI3422635.1"/>
    <property type="molecule type" value="Genomic_DNA"/>
</dbReference>
<gene>
    <name evidence="3" type="ORF">QIT00_29530</name>
</gene>
<dbReference type="RefSeq" id="WP_282538491.1">
    <property type="nucleotide sequence ID" value="NZ_JASCIS010000039.1"/>
</dbReference>
<comment type="caution">
    <text evidence="3">The sequence shown here is derived from an EMBL/GenBank/DDBJ whole genome shotgun (WGS) entry which is preliminary data.</text>
</comment>
<name>A0ABT6T5D9_9ACTN</name>
<protein>
    <submittedName>
        <fullName evidence="3">Glycoside hydrolase</fullName>
    </submittedName>
</protein>
<keyword evidence="2" id="KW-0812">Transmembrane</keyword>
<dbReference type="GO" id="GO:0016787">
    <property type="term" value="F:hydrolase activity"/>
    <property type="evidence" value="ECO:0007669"/>
    <property type="project" value="UniProtKB-KW"/>
</dbReference>
<organism evidence="3 4">
    <name type="scientific">Streptomyces luteolus</name>
    <dbReference type="NCBI Taxonomy" id="3043615"/>
    <lineage>
        <taxon>Bacteria</taxon>
        <taxon>Bacillati</taxon>
        <taxon>Actinomycetota</taxon>
        <taxon>Actinomycetes</taxon>
        <taxon>Kitasatosporales</taxon>
        <taxon>Streptomycetaceae</taxon>
        <taxon>Streptomyces</taxon>
    </lineage>
</organism>
<proteinExistence type="predicted"/>
<accession>A0ABT6T5D9</accession>
<reference evidence="3 4" key="1">
    <citation type="submission" date="2023-05" db="EMBL/GenBank/DDBJ databases">
        <title>Draft genome sequence of Streptomyces sp. B-S-A12 isolated from a cave soil in Thailand.</title>
        <authorList>
            <person name="Chamroensaksri N."/>
            <person name="Muangham S."/>
        </authorList>
    </citation>
    <scope>NUCLEOTIDE SEQUENCE [LARGE SCALE GENOMIC DNA]</scope>
    <source>
        <strain evidence="3 4">B-S-A12</strain>
    </source>
</reference>
<dbReference type="Proteomes" id="UP001237105">
    <property type="component" value="Unassembled WGS sequence"/>
</dbReference>
<keyword evidence="2" id="KW-1133">Transmembrane helix</keyword>
<evidence type="ECO:0000313" key="3">
    <source>
        <dbReference type="EMBL" id="MDI3422635.1"/>
    </source>
</evidence>
<dbReference type="Pfam" id="PF11308">
    <property type="entry name" value="Glyco_hydro_129"/>
    <property type="match status" value="1"/>
</dbReference>
<dbReference type="InterPro" id="IPR021459">
    <property type="entry name" value="GH101-related"/>
</dbReference>
<feature type="transmembrane region" description="Helical" evidence="2">
    <location>
        <begin position="33"/>
        <end position="56"/>
    </location>
</feature>
<feature type="region of interest" description="Disordered" evidence="1">
    <location>
        <begin position="1"/>
        <end position="21"/>
    </location>
</feature>
<evidence type="ECO:0000256" key="1">
    <source>
        <dbReference type="SAM" id="MobiDB-lite"/>
    </source>
</evidence>
<evidence type="ECO:0000313" key="4">
    <source>
        <dbReference type="Proteomes" id="UP001237105"/>
    </source>
</evidence>
<keyword evidence="3" id="KW-0378">Hydrolase</keyword>
<sequence>MTYAKSNSTRTQEACHRDVAGGRRRRRIRTYGIAAAVVLTASTASAGCLATAGSPWGDGTPGTPPQVHGSAVDFTVRGGTARVDTGSLRVTGHTGDGASLPVSGAARQELGKPGKVTVDGDTARWSYPDKKLTVTAGSEHGRLRMTVRSGVDQNLSWPSTAPGAGGALQIPRGEGLRIPVSDRFWNSREAGLRGTEVDLSGGLTLPAWGYTQGRHGVGYIVPEEVGTSLGFASKGGRFGATAQHEFSQREETRGYTVHFSLTDSSAVSSATNYRDYLDEHGKLRSLKQKIRENPEVERLLGAAHAYAWGEARTAKGVNELRELGVSRLWLGYDADDQPMDRQAVRAAQRHGYLVGPYDSYANGQPAGSADNPSSKWPGSVYPDFCVRDWKGEVKEGFGGRGCYLSSEAFRRAEPGERYLDDRAERMTANGADSYFLDVDAAGELFTDGSEGHRMNKKRDRANRLERMRKLASDDKLVLGSESAGSWASSVLAFNHGGQTPVHDGLWKLENDREKWGGYAPAGEPAFFFKQVELPAAVAKAMYDPRYRVPLYETALHGSVINTGRWELPYNKLPEQKTDRALMSILYNTPLNFTLGDENLTSTGKEMAELQRYFAPLHKAAGTERMTGYQRLTADGTVQRSEFGDGRLTVTANFGSRDYGSLPGGCVDAKLDSEAKAQRLCPAGQG</sequence>
<evidence type="ECO:0000256" key="2">
    <source>
        <dbReference type="SAM" id="Phobius"/>
    </source>
</evidence>
<keyword evidence="2" id="KW-0472">Membrane</keyword>
<feature type="compositionally biased region" description="Polar residues" evidence="1">
    <location>
        <begin position="1"/>
        <end position="12"/>
    </location>
</feature>